<dbReference type="PATRIC" id="fig|128780.6.peg.441"/>
<dbReference type="AlphaFoldDB" id="A0A0S1AVU1"/>
<dbReference type="KEGG" id="sacz:AOT14_04330"/>
<keyword evidence="1 4" id="KW-0808">Transferase</keyword>
<name>A0A0S1AVU1_9GAMM</name>
<dbReference type="PANTHER" id="PTHR43877:SF5">
    <property type="entry name" value="BLL8307 PROTEIN"/>
    <property type="match status" value="1"/>
</dbReference>
<organism evidence="4 5">
    <name type="scientific">Stenotrophomonas acidaminiphila</name>
    <dbReference type="NCBI Taxonomy" id="128780"/>
    <lineage>
        <taxon>Bacteria</taxon>
        <taxon>Pseudomonadati</taxon>
        <taxon>Pseudomonadota</taxon>
        <taxon>Gammaproteobacteria</taxon>
        <taxon>Lysobacterales</taxon>
        <taxon>Lysobacteraceae</taxon>
        <taxon>Stenotrophomonas</taxon>
    </lineage>
</organism>
<evidence type="ECO:0000259" key="3">
    <source>
        <dbReference type="PROSITE" id="PS51186"/>
    </source>
</evidence>
<dbReference type="InterPro" id="IPR016181">
    <property type="entry name" value="Acyl_CoA_acyltransferase"/>
</dbReference>
<evidence type="ECO:0000313" key="4">
    <source>
        <dbReference type="EMBL" id="ALJ26883.1"/>
    </source>
</evidence>
<dbReference type="InterPro" id="IPR000182">
    <property type="entry name" value="GNAT_dom"/>
</dbReference>
<dbReference type="PANTHER" id="PTHR43877">
    <property type="entry name" value="AMINOALKYLPHOSPHONATE N-ACETYLTRANSFERASE-RELATED-RELATED"/>
    <property type="match status" value="1"/>
</dbReference>
<keyword evidence="2" id="KW-0012">Acyltransferase</keyword>
<dbReference type="CDD" id="cd04301">
    <property type="entry name" value="NAT_SF"/>
    <property type="match status" value="1"/>
</dbReference>
<dbReference type="PROSITE" id="PS51186">
    <property type="entry name" value="GNAT"/>
    <property type="match status" value="1"/>
</dbReference>
<dbReference type="InterPro" id="IPR050832">
    <property type="entry name" value="Bact_Acetyltransf"/>
</dbReference>
<keyword evidence="5" id="KW-1185">Reference proteome</keyword>
<dbReference type="Gene3D" id="3.40.630.30">
    <property type="match status" value="1"/>
</dbReference>
<proteinExistence type="predicted"/>
<feature type="domain" description="N-acetyltransferase" evidence="3">
    <location>
        <begin position="3"/>
        <end position="154"/>
    </location>
</feature>
<dbReference type="OrthoDB" id="9803233at2"/>
<evidence type="ECO:0000256" key="2">
    <source>
        <dbReference type="ARBA" id="ARBA00023315"/>
    </source>
</evidence>
<reference evidence="4 5" key="1">
    <citation type="journal article" date="2015" name="Genome Announc.">
        <title>Complete Genome Sequencing of Stenotrophomonas acidaminiphila ZAC14D2_NAIMI4_2, a Multidrug-Resistant Strain Isolated from Sediments of a Polluted River in Mexico, Uncovers New Antibiotic Resistance Genes and a Novel Class-II Lasso Peptide Biosynthesis Gene Cluster.</title>
        <authorList>
            <person name="Vinuesa P."/>
            <person name="Ochoa-Sanchez L.E."/>
        </authorList>
    </citation>
    <scope>NUCLEOTIDE SEQUENCE [LARGE SCALE GENOMIC DNA]</scope>
    <source>
        <strain evidence="4 5">ZAC14D2_NAIMI4_2</strain>
    </source>
</reference>
<protein>
    <submittedName>
        <fullName evidence="4">Putative N-acetyltransferase YsnE</fullName>
    </submittedName>
</protein>
<dbReference type="EMBL" id="CP012900">
    <property type="protein sequence ID" value="ALJ26883.1"/>
    <property type="molecule type" value="Genomic_DNA"/>
</dbReference>
<evidence type="ECO:0000256" key="1">
    <source>
        <dbReference type="ARBA" id="ARBA00022679"/>
    </source>
</evidence>
<evidence type="ECO:0000313" key="5">
    <source>
        <dbReference type="Proteomes" id="UP000061010"/>
    </source>
</evidence>
<sequence length="160" mass="17198">MSIIVRPDDLSSPQVQALVTEHLAGMHGNTPAGHVHALALDSLRAPGITFWSAWLDGQLCGCGALKALGDHAGEIKSMRTRSAFLRRGVGQAVLDEIFRVARDRGHTHLYLETGTGAPFAAAHALYLRNGFAWCGPFGEYTATAFNVFMVRPLVPQDSTA</sequence>
<dbReference type="SUPFAM" id="SSF55729">
    <property type="entry name" value="Acyl-CoA N-acyltransferases (Nat)"/>
    <property type="match status" value="1"/>
</dbReference>
<dbReference type="Pfam" id="PF00583">
    <property type="entry name" value="Acetyltransf_1"/>
    <property type="match status" value="1"/>
</dbReference>
<accession>A0A0S1AVU1</accession>
<gene>
    <name evidence="4" type="primary">ysnE</name>
    <name evidence="4" type="ORF">AOT14_04330</name>
</gene>
<dbReference type="GO" id="GO:0016747">
    <property type="term" value="F:acyltransferase activity, transferring groups other than amino-acyl groups"/>
    <property type="evidence" value="ECO:0007669"/>
    <property type="project" value="InterPro"/>
</dbReference>
<dbReference type="Proteomes" id="UP000061010">
    <property type="component" value="Chromosome"/>
</dbReference>